<keyword evidence="3" id="KW-1185">Reference proteome</keyword>
<sequence length="280" mass="32803">MLKKGINMSNSFILEIDLSQWQQNQKGIFFSRVSQVLPAHDFECFRKAVSKKTEVYRAEDFEYDRMLLMKAIIDLVSAGADYTVYKETQDQKWTVSLIDLEKEIKEFKTSRGLPHFIYHPDVYESGSLSFYHDTCEVCRQEGFVFHEGAYGEDDLDVICVHCIASGRAGDEYDVFFNQPYAATFDDEFKVKELHMRTPSIRSWQEISWLEHCHDFCAYKGSSNWHTISHLEEELQQDLLLEADKYKFQVDELKKAMNSYMTVHLFACLHCGKHRMTTDMP</sequence>
<evidence type="ECO:0000313" key="2">
    <source>
        <dbReference type="EMBL" id="KEZ51545.1"/>
    </source>
</evidence>
<dbReference type="InterPro" id="IPR005363">
    <property type="entry name" value="UPF0167"/>
</dbReference>
<protein>
    <recommendedName>
        <fullName evidence="4">CbrC family protein</fullName>
    </recommendedName>
</protein>
<dbReference type="Proteomes" id="UP000028549">
    <property type="component" value="Unassembled WGS sequence"/>
</dbReference>
<reference evidence="2 3" key="1">
    <citation type="journal article" date="2005" name="Int. J. Syst. Evol. Microbiol.">
        <title>Bacillus cibi sp. nov., isolated from jeotgal, a traditional Korean fermented seafood.</title>
        <authorList>
            <person name="Yoon J.H."/>
            <person name="Lee C.H."/>
            <person name="Oh T.K."/>
        </authorList>
    </citation>
    <scope>NUCLEOTIDE SEQUENCE [LARGE SCALE GENOMIC DNA]</scope>
    <source>
        <strain evidence="2 3">DSM 16189</strain>
    </source>
</reference>
<dbReference type="RefSeq" id="WP_158001631.1">
    <property type="nucleotide sequence ID" value="NZ_JNVC02000005.1"/>
</dbReference>
<evidence type="ECO:0008006" key="4">
    <source>
        <dbReference type="Google" id="ProtNLM"/>
    </source>
</evidence>
<proteinExistence type="inferred from homology"/>
<evidence type="ECO:0000256" key="1">
    <source>
        <dbReference type="ARBA" id="ARBA00008525"/>
    </source>
</evidence>
<comment type="similarity">
    <text evidence="1">Belongs to the UPF0167 family.</text>
</comment>
<dbReference type="EMBL" id="JNVC02000005">
    <property type="protein sequence ID" value="KEZ51545.1"/>
    <property type="molecule type" value="Genomic_DNA"/>
</dbReference>
<dbReference type="Pfam" id="PF03691">
    <property type="entry name" value="UPF0167"/>
    <property type="match status" value="1"/>
</dbReference>
<accession>A0A084GW33</accession>
<evidence type="ECO:0000313" key="3">
    <source>
        <dbReference type="Proteomes" id="UP000028549"/>
    </source>
</evidence>
<comment type="caution">
    <text evidence="2">The sequence shown here is derived from an EMBL/GenBank/DDBJ whole genome shotgun (WGS) entry which is preliminary data.</text>
</comment>
<name>A0A084GW33_METID</name>
<organism evidence="2 3">
    <name type="scientific">Metabacillus indicus</name>
    <name type="common">Bacillus indicus</name>
    <dbReference type="NCBI Taxonomy" id="246786"/>
    <lineage>
        <taxon>Bacteria</taxon>
        <taxon>Bacillati</taxon>
        <taxon>Bacillota</taxon>
        <taxon>Bacilli</taxon>
        <taxon>Bacillales</taxon>
        <taxon>Bacillaceae</taxon>
        <taxon>Metabacillus</taxon>
    </lineage>
</organism>
<gene>
    <name evidence="2" type="ORF">GS18_0210415</name>
</gene>
<dbReference type="AlphaFoldDB" id="A0A084GW33"/>
<dbReference type="OrthoDB" id="7065534at2"/>